<organism evidence="1 2">
    <name type="scientific">Solanum commersonii</name>
    <name type="common">Commerson's wild potato</name>
    <name type="synonym">Commerson's nightshade</name>
    <dbReference type="NCBI Taxonomy" id="4109"/>
    <lineage>
        <taxon>Eukaryota</taxon>
        <taxon>Viridiplantae</taxon>
        <taxon>Streptophyta</taxon>
        <taxon>Embryophyta</taxon>
        <taxon>Tracheophyta</taxon>
        <taxon>Spermatophyta</taxon>
        <taxon>Magnoliopsida</taxon>
        <taxon>eudicotyledons</taxon>
        <taxon>Gunneridae</taxon>
        <taxon>Pentapetalae</taxon>
        <taxon>asterids</taxon>
        <taxon>lamiids</taxon>
        <taxon>Solanales</taxon>
        <taxon>Solanaceae</taxon>
        <taxon>Solanoideae</taxon>
        <taxon>Solaneae</taxon>
        <taxon>Solanum</taxon>
    </lineage>
</organism>
<reference evidence="1 2" key="1">
    <citation type="submission" date="2020-09" db="EMBL/GenBank/DDBJ databases">
        <title>De no assembly of potato wild relative species, Solanum commersonii.</title>
        <authorList>
            <person name="Cho K."/>
        </authorList>
    </citation>
    <scope>NUCLEOTIDE SEQUENCE [LARGE SCALE GENOMIC DNA]</scope>
    <source>
        <strain evidence="1">LZ3.2</strain>
        <tissue evidence="1">Leaf</tissue>
    </source>
</reference>
<dbReference type="AlphaFoldDB" id="A0A9J5Z9F4"/>
<evidence type="ECO:0000313" key="2">
    <source>
        <dbReference type="Proteomes" id="UP000824120"/>
    </source>
</evidence>
<evidence type="ECO:0000313" key="1">
    <source>
        <dbReference type="EMBL" id="KAG5608544.1"/>
    </source>
</evidence>
<proteinExistence type="predicted"/>
<protein>
    <submittedName>
        <fullName evidence="1">Uncharacterized protein</fullName>
    </submittedName>
</protein>
<dbReference type="Proteomes" id="UP000824120">
    <property type="component" value="Chromosome 4"/>
</dbReference>
<comment type="caution">
    <text evidence="1">The sequence shown here is derived from an EMBL/GenBank/DDBJ whole genome shotgun (WGS) entry which is preliminary data.</text>
</comment>
<keyword evidence="2" id="KW-1185">Reference proteome</keyword>
<gene>
    <name evidence="1" type="ORF">H5410_019825</name>
</gene>
<accession>A0A9J5Z9F4</accession>
<dbReference type="EMBL" id="JACXVP010000004">
    <property type="protein sequence ID" value="KAG5608544.1"/>
    <property type="molecule type" value="Genomic_DNA"/>
</dbReference>
<sequence>MTRRIQAPPPPPPLPLFRGLAEDRERLERDLKRMTRFLRTFDFHHSLQKSRGVNGVLALLDCFGPRVELQAHLDCAHEICLNKQEENKRYMLSEVDILKELTSKFTRSEIP</sequence>
<name>A0A9J5Z9F4_SOLCO</name>